<evidence type="ECO:0000256" key="2">
    <source>
        <dbReference type="ARBA" id="ARBA00005466"/>
    </source>
</evidence>
<dbReference type="AlphaFoldDB" id="A0A7S4VGM0"/>
<dbReference type="GO" id="GO:0016491">
    <property type="term" value="F:oxidoreductase activity"/>
    <property type="evidence" value="ECO:0007669"/>
    <property type="project" value="UniProtKB-KW"/>
</dbReference>
<accession>A0A7S4VGM0</accession>
<comment type="similarity">
    <text evidence="2">Belongs to the oxygen-dependent FAD-linked oxidoreductase family.</text>
</comment>
<evidence type="ECO:0000313" key="6">
    <source>
        <dbReference type="EMBL" id="CAE4596806.1"/>
    </source>
</evidence>
<evidence type="ECO:0000256" key="5">
    <source>
        <dbReference type="ARBA" id="ARBA00023002"/>
    </source>
</evidence>
<protein>
    <recommendedName>
        <fullName evidence="7">FAD-binding PCMH-type domain-containing protein</fullName>
    </recommendedName>
</protein>
<dbReference type="GO" id="GO:0050660">
    <property type="term" value="F:flavin adenine dinucleotide binding"/>
    <property type="evidence" value="ECO:0007669"/>
    <property type="project" value="InterPro"/>
</dbReference>
<dbReference type="PANTHER" id="PTHR42973:SF39">
    <property type="entry name" value="FAD-BINDING PCMH-TYPE DOMAIN-CONTAINING PROTEIN"/>
    <property type="match status" value="1"/>
</dbReference>
<dbReference type="InterPro" id="IPR036318">
    <property type="entry name" value="FAD-bd_PCMH-like_sf"/>
</dbReference>
<dbReference type="Gene3D" id="3.30.465.10">
    <property type="match status" value="2"/>
</dbReference>
<evidence type="ECO:0000256" key="1">
    <source>
        <dbReference type="ARBA" id="ARBA00001974"/>
    </source>
</evidence>
<keyword evidence="5" id="KW-0560">Oxidoreductase</keyword>
<gene>
    <name evidence="6" type="ORF">DBRI00130_LOCUS9437</name>
</gene>
<keyword evidence="4" id="KW-0274">FAD</keyword>
<keyword evidence="3" id="KW-0285">Flavoprotein</keyword>
<name>A0A7S4VGM0_9STRA</name>
<dbReference type="Gene3D" id="3.40.462.20">
    <property type="match status" value="1"/>
</dbReference>
<evidence type="ECO:0008006" key="7">
    <source>
        <dbReference type="Google" id="ProtNLM"/>
    </source>
</evidence>
<evidence type="ECO:0000256" key="3">
    <source>
        <dbReference type="ARBA" id="ARBA00022630"/>
    </source>
</evidence>
<dbReference type="SUPFAM" id="SSF56176">
    <property type="entry name" value="FAD-binding/transporter-associated domain-like"/>
    <property type="match status" value="1"/>
</dbReference>
<organism evidence="6">
    <name type="scientific">Ditylum brightwellii</name>
    <dbReference type="NCBI Taxonomy" id="49249"/>
    <lineage>
        <taxon>Eukaryota</taxon>
        <taxon>Sar</taxon>
        <taxon>Stramenopiles</taxon>
        <taxon>Ochrophyta</taxon>
        <taxon>Bacillariophyta</taxon>
        <taxon>Mediophyceae</taxon>
        <taxon>Lithodesmiophycidae</taxon>
        <taxon>Lithodesmiales</taxon>
        <taxon>Lithodesmiaceae</taxon>
        <taxon>Ditylum</taxon>
    </lineage>
</organism>
<comment type="cofactor">
    <cofactor evidence="1">
        <name>FAD</name>
        <dbReference type="ChEBI" id="CHEBI:57692"/>
    </cofactor>
</comment>
<dbReference type="InterPro" id="IPR050416">
    <property type="entry name" value="FAD-linked_Oxidoreductase"/>
</dbReference>
<sequence length="491" mass="54134">MLAHGHKHFGDQDGMTLIGSCPSVGITGFNLGGGGGDVSPYVGYGVDIVKEFQLVLYDGTIVKASEEENPELYWATRGGGGGNGVVTHLTYKIVQAPKQKYEDAGGKKFTWMRIAFNIKDLEKGAALIQEWFYDADPKITGKFGGGFGWDHGASYATFVYLGSWKEAIEDLKETGLLDHELFEFSPVPYASPPPRVGGAILTENYEVICQTFGPCPEIEDIPGATVSAEGSQVPAFSMFQFDSYAEVEAFQICVGRLYFFEDWSSTSGDFCKDLGLDDDKCEDGKLFFFGISADTLTSKIPKLCTDKDVIDAMLNAAGDPSGFMNSHGPSVQIFEQLAQLVVPALPVKEVIQFWMDTRSQDRGPGSAGASMFQRFDGSFFAKMLSETAQYSNHLQHGAALMVDPDETAYPWRNAAFMVEYETGDIADSFLERIVDGGYTPQGYYAYLNPSGMKKWRSYFFDDKWRILSEIRAKYDPKDVFGKPLTIESIGE</sequence>
<dbReference type="PANTHER" id="PTHR42973">
    <property type="entry name" value="BINDING OXIDOREDUCTASE, PUTATIVE (AFU_ORTHOLOGUE AFUA_1G17690)-RELATED"/>
    <property type="match status" value="1"/>
</dbReference>
<reference evidence="6" key="1">
    <citation type="submission" date="2021-01" db="EMBL/GenBank/DDBJ databases">
        <authorList>
            <person name="Corre E."/>
            <person name="Pelletier E."/>
            <person name="Niang G."/>
            <person name="Scheremetjew M."/>
            <person name="Finn R."/>
            <person name="Kale V."/>
            <person name="Holt S."/>
            <person name="Cochrane G."/>
            <person name="Meng A."/>
            <person name="Brown T."/>
            <person name="Cohen L."/>
        </authorList>
    </citation>
    <scope>NUCLEOTIDE SEQUENCE</scope>
    <source>
        <strain evidence="6">GSO104</strain>
    </source>
</reference>
<evidence type="ECO:0000256" key="4">
    <source>
        <dbReference type="ARBA" id="ARBA00022827"/>
    </source>
</evidence>
<proteinExistence type="inferred from homology"/>
<dbReference type="InterPro" id="IPR016169">
    <property type="entry name" value="FAD-bd_PCMH_sub2"/>
</dbReference>
<dbReference type="EMBL" id="HBNS01011666">
    <property type="protein sequence ID" value="CAE4596806.1"/>
    <property type="molecule type" value="Transcribed_RNA"/>
</dbReference>